<dbReference type="STRING" id="282199.GCA_001049735_02841"/>
<accession>A0A0U1NPT7</accession>
<organism evidence="5 6">
    <name type="scientific">Nereida ignava</name>
    <dbReference type="NCBI Taxonomy" id="282199"/>
    <lineage>
        <taxon>Bacteria</taxon>
        <taxon>Pseudomonadati</taxon>
        <taxon>Pseudomonadota</taxon>
        <taxon>Alphaproteobacteria</taxon>
        <taxon>Rhodobacterales</taxon>
        <taxon>Roseobacteraceae</taxon>
        <taxon>Nereida</taxon>
    </lineage>
</organism>
<dbReference type="GO" id="GO:0003689">
    <property type="term" value="F:DNA clamp loader activity"/>
    <property type="evidence" value="ECO:0007669"/>
    <property type="project" value="TreeGrafter"/>
</dbReference>
<dbReference type="OrthoDB" id="7873213at2"/>
<dbReference type="Proteomes" id="UP000048949">
    <property type="component" value="Unassembled WGS sequence"/>
</dbReference>
<dbReference type="EMBL" id="CVQV01000039">
    <property type="protein sequence ID" value="CRK76775.1"/>
    <property type="molecule type" value="Genomic_DNA"/>
</dbReference>
<dbReference type="InterPro" id="IPR003959">
    <property type="entry name" value="ATPase_AAA_core"/>
</dbReference>
<dbReference type="AlphaFoldDB" id="A0A0U1NPT7"/>
<name>A0A0U1NPT7_9RHOB</name>
<evidence type="ECO:0000256" key="1">
    <source>
        <dbReference type="ARBA" id="ARBA00022705"/>
    </source>
</evidence>
<dbReference type="SMART" id="SM00382">
    <property type="entry name" value="AAA"/>
    <property type="match status" value="1"/>
</dbReference>
<dbReference type="InterPro" id="IPR050238">
    <property type="entry name" value="DNA_Rep/Repair_Clamp_Loader"/>
</dbReference>
<dbReference type="PANTHER" id="PTHR11669:SF20">
    <property type="entry name" value="REPLICATION FACTOR C SUBUNIT 4"/>
    <property type="match status" value="1"/>
</dbReference>
<feature type="domain" description="AAA+ ATPase" evidence="4">
    <location>
        <begin position="34"/>
        <end position="159"/>
    </location>
</feature>
<dbReference type="PANTHER" id="PTHR11669">
    <property type="entry name" value="REPLICATION FACTOR C / DNA POLYMERASE III GAMMA-TAU SUBUNIT"/>
    <property type="match status" value="1"/>
</dbReference>
<reference evidence="5 6" key="1">
    <citation type="submission" date="2015-04" db="EMBL/GenBank/DDBJ databases">
        <authorList>
            <person name="Syromyatnikov M.Y."/>
            <person name="Popov V.N."/>
        </authorList>
    </citation>
    <scope>NUCLEOTIDE SEQUENCE [LARGE SCALE GENOMIC DNA]</scope>
    <source>
        <strain evidence="5 6">CECT 5292</strain>
    </source>
</reference>
<dbReference type="CDD" id="cd00009">
    <property type="entry name" value="AAA"/>
    <property type="match status" value="1"/>
</dbReference>
<keyword evidence="1" id="KW-0235">DNA replication</keyword>
<dbReference type="InterPro" id="IPR003593">
    <property type="entry name" value="AAA+_ATPase"/>
</dbReference>
<dbReference type="Pfam" id="PF00004">
    <property type="entry name" value="AAA"/>
    <property type="match status" value="1"/>
</dbReference>
<proteinExistence type="predicted"/>
<sequence length="212" mass="23611">MSFDLKHLPRSFADLVIADPLNAAVIQQYCTQPPSKPLLLAGPPGAGKTEAARVIAQSYFANNNIQHMHWEHNGATLGKSYNDVIMSEANYQMFGNPDKALIVINEIDTFDLRAVQPVFRDFMDSKRHLIRFVATTNHKSSIMGALLSRFRVIDLDPPSNLDWVDRTKAILEAEGLHPTLGDVVQMLQNFHGSARDLIDLIEETVMTTQAAV</sequence>
<keyword evidence="3" id="KW-0067">ATP-binding</keyword>
<protein>
    <submittedName>
        <fullName evidence="5">Recombination factor protein RarA</fullName>
    </submittedName>
</protein>
<dbReference type="GO" id="GO:0005524">
    <property type="term" value="F:ATP binding"/>
    <property type="evidence" value="ECO:0007669"/>
    <property type="project" value="UniProtKB-KW"/>
</dbReference>
<evidence type="ECO:0000256" key="2">
    <source>
        <dbReference type="ARBA" id="ARBA00022741"/>
    </source>
</evidence>
<keyword evidence="2" id="KW-0547">Nucleotide-binding</keyword>
<dbReference type="Gene3D" id="3.40.50.300">
    <property type="entry name" value="P-loop containing nucleotide triphosphate hydrolases"/>
    <property type="match status" value="1"/>
</dbReference>
<dbReference type="InterPro" id="IPR027417">
    <property type="entry name" value="P-loop_NTPase"/>
</dbReference>
<dbReference type="GO" id="GO:0016887">
    <property type="term" value="F:ATP hydrolysis activity"/>
    <property type="evidence" value="ECO:0007669"/>
    <property type="project" value="InterPro"/>
</dbReference>
<evidence type="ECO:0000256" key="3">
    <source>
        <dbReference type="ARBA" id="ARBA00022840"/>
    </source>
</evidence>
<gene>
    <name evidence="5" type="ORF">NIG5292_02842</name>
</gene>
<dbReference type="GO" id="GO:0006261">
    <property type="term" value="P:DNA-templated DNA replication"/>
    <property type="evidence" value="ECO:0007669"/>
    <property type="project" value="TreeGrafter"/>
</dbReference>
<keyword evidence="6" id="KW-1185">Reference proteome</keyword>
<dbReference type="GO" id="GO:0006281">
    <property type="term" value="P:DNA repair"/>
    <property type="evidence" value="ECO:0007669"/>
    <property type="project" value="TreeGrafter"/>
</dbReference>
<dbReference type="SUPFAM" id="SSF52540">
    <property type="entry name" value="P-loop containing nucleoside triphosphate hydrolases"/>
    <property type="match status" value="1"/>
</dbReference>
<evidence type="ECO:0000313" key="6">
    <source>
        <dbReference type="Proteomes" id="UP000048949"/>
    </source>
</evidence>
<dbReference type="RefSeq" id="WP_048600161.1">
    <property type="nucleotide sequence ID" value="NZ_CVPC01000039.1"/>
</dbReference>
<evidence type="ECO:0000313" key="5">
    <source>
        <dbReference type="EMBL" id="CRK76775.1"/>
    </source>
</evidence>
<evidence type="ECO:0000259" key="4">
    <source>
        <dbReference type="SMART" id="SM00382"/>
    </source>
</evidence>